<reference evidence="2 3" key="1">
    <citation type="submission" date="2018-08" db="EMBL/GenBank/DDBJ databases">
        <title>Sequencing the genomes of 1000 actinobacteria strains.</title>
        <authorList>
            <person name="Klenk H.-P."/>
        </authorList>
    </citation>
    <scope>NUCLEOTIDE SEQUENCE [LARGE SCALE GENOMIC DNA]</scope>
    <source>
        <strain evidence="2 3">DSM 43927</strain>
    </source>
</reference>
<dbReference type="SUPFAM" id="SSF55729">
    <property type="entry name" value="Acyl-CoA N-acyltransferases (Nat)"/>
    <property type="match status" value="1"/>
</dbReference>
<dbReference type="PROSITE" id="PS51186">
    <property type="entry name" value="GNAT"/>
    <property type="match status" value="1"/>
</dbReference>
<name>A0A3D9T5R3_9ACTN</name>
<dbReference type="Pfam" id="PF00583">
    <property type="entry name" value="Acetyltransf_1"/>
    <property type="match status" value="1"/>
</dbReference>
<proteinExistence type="predicted"/>
<dbReference type="EMBL" id="QTTT01000001">
    <property type="protein sequence ID" value="REF00586.1"/>
    <property type="molecule type" value="Genomic_DNA"/>
</dbReference>
<comment type="caution">
    <text evidence="2">The sequence shown here is derived from an EMBL/GenBank/DDBJ whole genome shotgun (WGS) entry which is preliminary data.</text>
</comment>
<dbReference type="Gene3D" id="3.40.630.30">
    <property type="match status" value="1"/>
</dbReference>
<dbReference type="InterPro" id="IPR000182">
    <property type="entry name" value="GNAT_dom"/>
</dbReference>
<dbReference type="AlphaFoldDB" id="A0A3D9T5R3"/>
<keyword evidence="2" id="KW-0808">Transferase</keyword>
<dbReference type="InterPro" id="IPR016181">
    <property type="entry name" value="Acyl_CoA_acyltransferase"/>
</dbReference>
<organism evidence="2 3">
    <name type="scientific">Thermomonospora umbrina</name>
    <dbReference type="NCBI Taxonomy" id="111806"/>
    <lineage>
        <taxon>Bacteria</taxon>
        <taxon>Bacillati</taxon>
        <taxon>Actinomycetota</taxon>
        <taxon>Actinomycetes</taxon>
        <taxon>Streptosporangiales</taxon>
        <taxon>Thermomonosporaceae</taxon>
        <taxon>Thermomonospora</taxon>
    </lineage>
</organism>
<accession>A0A3D9T5R3</accession>
<gene>
    <name evidence="2" type="ORF">DFJ69_6137</name>
</gene>
<feature type="domain" description="N-acetyltransferase" evidence="1">
    <location>
        <begin position="26"/>
        <end position="187"/>
    </location>
</feature>
<evidence type="ECO:0000313" key="3">
    <source>
        <dbReference type="Proteomes" id="UP000256661"/>
    </source>
</evidence>
<dbReference type="Proteomes" id="UP000256661">
    <property type="component" value="Unassembled WGS sequence"/>
</dbReference>
<keyword evidence="3" id="KW-1185">Reference proteome</keyword>
<evidence type="ECO:0000259" key="1">
    <source>
        <dbReference type="PROSITE" id="PS51186"/>
    </source>
</evidence>
<dbReference type="GO" id="GO:0016747">
    <property type="term" value="F:acyltransferase activity, transferring groups other than amino-acyl groups"/>
    <property type="evidence" value="ECO:0007669"/>
    <property type="project" value="InterPro"/>
</dbReference>
<sequence>MMGDMTSDPDTIKLTHHSSSATRPMLDTLCLVYADAYEVEPTQEKTGAFRARTERGLERAGFELVMAAVGEELVGFAFGYPIPEGNTAWWQGLDPEPPEGFTVETGTRTFILAEIEIRRAWQGRGVGRRVHDELLAGRLEERATLATNPDASRSHAIYEAWGWRRIGRIPGKPGDYFGAYELFLRPLSNDASR</sequence>
<protein>
    <submittedName>
        <fullName evidence="2">Acetyltransferase (GNAT) family protein</fullName>
    </submittedName>
</protein>
<evidence type="ECO:0000313" key="2">
    <source>
        <dbReference type="EMBL" id="REF00586.1"/>
    </source>
</evidence>